<sequence>MLAADSGDLDRLADALRVDQVVVDRAMGSGEAQESHDRLVELVREVPFPVYVALVEMPDGVAGSRGGAANEALATLLHRRIGGEGLYVVHSDQGGPSVTAFGLGVSSSRVYLSDAANRDLLRDAAGDDAWVPAVVLAEGTVRAAAELVEVAGRDDVVGQDPPTLEPSDVEELAERAVALDERARWRPGAPVTSATTTGPSVLAPTVVGVLAGAAVALFLGQTLRGWPGASAGRSSGRTSGRTASARRREKGRPARRPVARVTPRGTPRAAPRVDLRVEAAAAETALGAFVRRLERAAGDTSLDPELHASALTAREAAERYVGSRAELDVVGLRVLVHAGERDLTRARGRRREVYRACFFQPRHGEATSAAGWQLGQAEVRVPCCRRCAADVADGHEPETLTVSRWGRRVPYYTRDDVWARTGFGALTDTLARDVLMARDVLADGGRS</sequence>
<organism evidence="2 3">
    <name type="scientific">Nocardioides jishulii</name>
    <dbReference type="NCBI Taxonomy" id="2575440"/>
    <lineage>
        <taxon>Bacteria</taxon>
        <taxon>Bacillati</taxon>
        <taxon>Actinomycetota</taxon>
        <taxon>Actinomycetes</taxon>
        <taxon>Propionibacteriales</taxon>
        <taxon>Nocardioidaceae</taxon>
        <taxon>Nocardioides</taxon>
    </lineage>
</organism>
<reference evidence="2 3" key="1">
    <citation type="submission" date="2019-04" db="EMBL/GenBank/DDBJ databases">
        <authorList>
            <person name="Dong K."/>
        </authorList>
    </citation>
    <scope>NUCLEOTIDE SEQUENCE [LARGE SCALE GENOMIC DNA]</scope>
    <source>
        <strain evidence="3">dk3543</strain>
    </source>
</reference>
<dbReference type="OrthoDB" id="3867729at2"/>
<feature type="compositionally biased region" description="Basic residues" evidence="1">
    <location>
        <begin position="244"/>
        <end position="258"/>
    </location>
</feature>
<dbReference type="AlphaFoldDB" id="A0A4U2YL75"/>
<protein>
    <submittedName>
        <fullName evidence="2">Uncharacterized protein</fullName>
    </submittedName>
</protein>
<feature type="region of interest" description="Disordered" evidence="1">
    <location>
        <begin position="228"/>
        <end position="271"/>
    </location>
</feature>
<dbReference type="RefSeq" id="WP_137066092.1">
    <property type="nucleotide sequence ID" value="NZ_CP040748.1"/>
</dbReference>
<evidence type="ECO:0000313" key="2">
    <source>
        <dbReference type="EMBL" id="TKI61252.1"/>
    </source>
</evidence>
<dbReference type="EMBL" id="SZPY01000003">
    <property type="protein sequence ID" value="TKI61252.1"/>
    <property type="molecule type" value="Genomic_DNA"/>
</dbReference>
<proteinExistence type="predicted"/>
<keyword evidence="3" id="KW-1185">Reference proteome</keyword>
<feature type="compositionally biased region" description="Low complexity" evidence="1">
    <location>
        <begin position="228"/>
        <end position="243"/>
    </location>
</feature>
<evidence type="ECO:0000256" key="1">
    <source>
        <dbReference type="SAM" id="MobiDB-lite"/>
    </source>
</evidence>
<name>A0A4U2YL75_9ACTN</name>
<dbReference type="Proteomes" id="UP000307808">
    <property type="component" value="Unassembled WGS sequence"/>
</dbReference>
<comment type="caution">
    <text evidence="2">The sequence shown here is derived from an EMBL/GenBank/DDBJ whole genome shotgun (WGS) entry which is preliminary data.</text>
</comment>
<accession>A0A4U2YL75</accession>
<gene>
    <name evidence="2" type="ORF">FC770_10465</name>
</gene>
<evidence type="ECO:0000313" key="3">
    <source>
        <dbReference type="Proteomes" id="UP000307808"/>
    </source>
</evidence>
<feature type="compositionally biased region" description="Low complexity" evidence="1">
    <location>
        <begin position="259"/>
        <end position="268"/>
    </location>
</feature>